<reference evidence="1 2" key="1">
    <citation type="submission" date="2019-03" db="EMBL/GenBank/DDBJ databases">
        <title>The genome sequence of a newly discovered highly antifungal drug resistant Aspergillus species, Aspergillus tanneri NIH 1004.</title>
        <authorList>
            <person name="Mounaud S."/>
            <person name="Singh I."/>
            <person name="Joardar V."/>
            <person name="Pakala S."/>
            <person name="Pakala S."/>
            <person name="Venepally P."/>
            <person name="Hoover J."/>
            <person name="Nierman W."/>
            <person name="Chung J."/>
            <person name="Losada L."/>
        </authorList>
    </citation>
    <scope>NUCLEOTIDE SEQUENCE [LARGE SCALE GENOMIC DNA]</scope>
    <source>
        <strain evidence="1 2">NIH1004</strain>
    </source>
</reference>
<evidence type="ECO:0000313" key="2">
    <source>
        <dbReference type="Proteomes" id="UP000308092"/>
    </source>
</evidence>
<dbReference type="STRING" id="1220188.A0A4S3JCU5"/>
<protein>
    <submittedName>
        <fullName evidence="1">Uncharacterized protein</fullName>
    </submittedName>
</protein>
<dbReference type="VEuPathDB" id="FungiDB:EYZ11_007501"/>
<dbReference type="Proteomes" id="UP000308092">
    <property type="component" value="Unassembled WGS sequence"/>
</dbReference>
<name>A0A4S3JCU5_9EURO</name>
<gene>
    <name evidence="1" type="ORF">EYZ11_007501</name>
</gene>
<sequence>MRKRAWKIWGGANCKAPIILRTHYNVDDDGEIEKYAKASDNYFRGADWSVLNSSELFSFGPDWQQVFYILPEIAGCRTWVFIVDKEAFETHQLQVVYLDGKQNVTVQGRVEVKKDILHEIMLNWEEGAPPGPVFNEGTPGKKYLLGSEPGRKFSQLTHSDLVDEEDSD</sequence>
<evidence type="ECO:0000313" key="1">
    <source>
        <dbReference type="EMBL" id="THC93019.1"/>
    </source>
</evidence>
<proteinExistence type="predicted"/>
<keyword evidence="2" id="KW-1185">Reference proteome</keyword>
<organism evidence="1 2">
    <name type="scientific">Aspergillus tanneri</name>
    <dbReference type="NCBI Taxonomy" id="1220188"/>
    <lineage>
        <taxon>Eukaryota</taxon>
        <taxon>Fungi</taxon>
        <taxon>Dikarya</taxon>
        <taxon>Ascomycota</taxon>
        <taxon>Pezizomycotina</taxon>
        <taxon>Eurotiomycetes</taxon>
        <taxon>Eurotiomycetidae</taxon>
        <taxon>Eurotiales</taxon>
        <taxon>Aspergillaceae</taxon>
        <taxon>Aspergillus</taxon>
        <taxon>Aspergillus subgen. Circumdati</taxon>
    </lineage>
</organism>
<dbReference type="EMBL" id="SOSA01000292">
    <property type="protein sequence ID" value="THC93019.1"/>
    <property type="molecule type" value="Genomic_DNA"/>
</dbReference>
<dbReference type="AlphaFoldDB" id="A0A4S3JCU5"/>
<accession>A0A4S3JCU5</accession>
<comment type="caution">
    <text evidence="1">The sequence shown here is derived from an EMBL/GenBank/DDBJ whole genome shotgun (WGS) entry which is preliminary data.</text>
</comment>